<dbReference type="PANTHER" id="PTHR10953:SF240">
    <property type="entry name" value="SULFUR CARRIER PROTEIN THIS ADENYLYLTRANSFERASE"/>
    <property type="match status" value="1"/>
</dbReference>
<evidence type="ECO:0000313" key="3">
    <source>
        <dbReference type="Proteomes" id="UP001447008"/>
    </source>
</evidence>
<protein>
    <submittedName>
        <fullName evidence="2">HesA/MoeB/ThiF family protein</fullName>
    </submittedName>
</protein>
<organism evidence="2 3">
    <name type="scientific">Pseudoalteromonas qingdaonensis</name>
    <dbReference type="NCBI Taxonomy" id="3131913"/>
    <lineage>
        <taxon>Bacteria</taxon>
        <taxon>Pseudomonadati</taxon>
        <taxon>Pseudomonadota</taxon>
        <taxon>Gammaproteobacteria</taxon>
        <taxon>Alteromonadales</taxon>
        <taxon>Pseudoalteromonadaceae</taxon>
        <taxon>Pseudoalteromonas</taxon>
    </lineage>
</organism>
<dbReference type="SUPFAM" id="SSF69572">
    <property type="entry name" value="Activating enzymes of the ubiquitin-like proteins"/>
    <property type="match status" value="1"/>
</dbReference>
<dbReference type="Pfam" id="PF00899">
    <property type="entry name" value="ThiF"/>
    <property type="match status" value="1"/>
</dbReference>
<dbReference type="Gene3D" id="3.40.50.720">
    <property type="entry name" value="NAD(P)-binding Rossmann-like Domain"/>
    <property type="match status" value="1"/>
</dbReference>
<dbReference type="EMBL" id="JBCGCU010000001">
    <property type="protein sequence ID" value="MEM0514245.1"/>
    <property type="molecule type" value="Genomic_DNA"/>
</dbReference>
<feature type="domain" description="THIF-type NAD/FAD binding fold" evidence="1">
    <location>
        <begin position="14"/>
        <end position="247"/>
    </location>
</feature>
<gene>
    <name evidence="2" type="ORF">WCN91_02100</name>
</gene>
<dbReference type="Proteomes" id="UP001447008">
    <property type="component" value="Unassembled WGS sequence"/>
</dbReference>
<dbReference type="RefSeq" id="WP_342675796.1">
    <property type="nucleotide sequence ID" value="NZ_JBCGCU010000001.1"/>
</dbReference>
<dbReference type="InterPro" id="IPR035985">
    <property type="entry name" value="Ubiquitin-activating_enz"/>
</dbReference>
<dbReference type="InterPro" id="IPR000594">
    <property type="entry name" value="ThiF_NAD_FAD-bd"/>
</dbReference>
<dbReference type="CDD" id="cd00757">
    <property type="entry name" value="ThiF_MoeB_HesA_family"/>
    <property type="match status" value="1"/>
</dbReference>
<evidence type="ECO:0000313" key="2">
    <source>
        <dbReference type="EMBL" id="MEM0514245.1"/>
    </source>
</evidence>
<dbReference type="PANTHER" id="PTHR10953">
    <property type="entry name" value="UBIQUITIN-ACTIVATING ENZYME E1"/>
    <property type="match status" value="1"/>
</dbReference>
<accession>A0ABU9MSG2</accession>
<evidence type="ECO:0000259" key="1">
    <source>
        <dbReference type="Pfam" id="PF00899"/>
    </source>
</evidence>
<keyword evidence="3" id="KW-1185">Reference proteome</keyword>
<reference evidence="2 3" key="1">
    <citation type="submission" date="2024-03" db="EMBL/GenBank/DDBJ databases">
        <title>Pseudoalteromonas qingdaonensis sp. nov., isolated from the intestines of marine benthic organisms.</title>
        <authorList>
            <person name="Lin X."/>
            <person name="Fang S."/>
            <person name="Hu X."/>
        </authorList>
    </citation>
    <scope>NUCLEOTIDE SEQUENCE [LARGE SCALE GENOMIC DNA]</scope>
    <source>
        <strain evidence="2 3">YIC-827</strain>
    </source>
</reference>
<comment type="caution">
    <text evidence="2">The sequence shown here is derived from an EMBL/GenBank/DDBJ whole genome shotgun (WGS) entry which is preliminary data.</text>
</comment>
<proteinExistence type="predicted"/>
<name>A0ABU9MSG2_9GAMM</name>
<dbReference type="InterPro" id="IPR045886">
    <property type="entry name" value="ThiF/MoeB/HesA"/>
</dbReference>
<sequence length="251" mass="27113">MSAEELSAKEQIRYSRQLMLEDFGIDAQLRLKNATVLVVGCGGLGSPALMYLASSGVGHLRLMDDDLVELSNLQRQVLFKVNHLGQPKAKAAAKVLASLNNEIAIEVLVKRADADNLAEHIRDCDLVLDCSDNFATRYALNRSCYALKKPLVSAAATGFSAHLAYFDFRSSASPCYECLFPERVDNPSANCTTQGVIAPLLGIIGAQQALLAIQCLLRTGEAGMVHSYNAQTLGQKTFKLSKNPECACCGK</sequence>